<dbReference type="Gene3D" id="2.60.120.260">
    <property type="entry name" value="Galactose-binding domain-like"/>
    <property type="match status" value="1"/>
</dbReference>
<dbReference type="PANTHER" id="PTHR46323:SF2">
    <property type="entry name" value="BETA-GALACTOSIDASE"/>
    <property type="match status" value="1"/>
</dbReference>
<evidence type="ECO:0000256" key="7">
    <source>
        <dbReference type="ARBA" id="ARBA00032230"/>
    </source>
</evidence>
<dbReference type="InterPro" id="IPR032312">
    <property type="entry name" value="LacZ_4"/>
</dbReference>
<evidence type="ECO:0000259" key="9">
    <source>
        <dbReference type="SMART" id="SM01038"/>
    </source>
</evidence>
<dbReference type="SUPFAM" id="SSF74650">
    <property type="entry name" value="Galactose mutarotase-like"/>
    <property type="match status" value="1"/>
</dbReference>
<dbReference type="InterPro" id="IPR006104">
    <property type="entry name" value="Glyco_hydro_2_N"/>
</dbReference>
<dbReference type="Gene3D" id="3.20.20.80">
    <property type="entry name" value="Glycosidases"/>
    <property type="match status" value="1"/>
</dbReference>
<keyword evidence="6" id="KW-0326">Glycosidase</keyword>
<proteinExistence type="inferred from homology"/>
<dbReference type="GO" id="GO:0004565">
    <property type="term" value="F:beta-galactosidase activity"/>
    <property type="evidence" value="ECO:0007669"/>
    <property type="project" value="UniProtKB-EC"/>
</dbReference>
<dbReference type="EC" id="3.2.1.23" evidence="3"/>
<dbReference type="InterPro" id="IPR008979">
    <property type="entry name" value="Galactose-bd-like_sf"/>
</dbReference>
<dbReference type="InterPro" id="IPR004199">
    <property type="entry name" value="B-gal_small/dom_5"/>
</dbReference>
<dbReference type="Gene3D" id="2.70.98.10">
    <property type="match status" value="1"/>
</dbReference>
<dbReference type="InterPro" id="IPR014718">
    <property type="entry name" value="GH-type_carb-bd"/>
</dbReference>
<gene>
    <name evidence="10" type="primary">lacZ</name>
    <name evidence="10" type="ORF">GCM10017581_074530</name>
</gene>
<feature type="region of interest" description="Disordered" evidence="8">
    <location>
        <begin position="1"/>
        <end position="28"/>
    </location>
</feature>
<dbReference type="PANTHER" id="PTHR46323">
    <property type="entry name" value="BETA-GALACTOSIDASE"/>
    <property type="match status" value="1"/>
</dbReference>
<evidence type="ECO:0000256" key="8">
    <source>
        <dbReference type="SAM" id="MobiDB-lite"/>
    </source>
</evidence>
<evidence type="ECO:0000256" key="2">
    <source>
        <dbReference type="ARBA" id="ARBA00007401"/>
    </source>
</evidence>
<protein>
    <recommendedName>
        <fullName evidence="4">Beta-galactosidase</fullName>
        <ecNumber evidence="3">3.2.1.23</ecNumber>
    </recommendedName>
    <alternativeName>
        <fullName evidence="7">Lactase</fullName>
    </alternativeName>
</protein>
<feature type="domain" description="Beta galactosidase small chain/" evidence="9">
    <location>
        <begin position="702"/>
        <end position="963"/>
    </location>
</feature>
<dbReference type="SUPFAM" id="SSF49785">
    <property type="entry name" value="Galactose-binding domain-like"/>
    <property type="match status" value="1"/>
</dbReference>
<dbReference type="PROSITE" id="PS00608">
    <property type="entry name" value="GLYCOSYL_HYDROL_F2_2"/>
    <property type="match status" value="1"/>
</dbReference>
<dbReference type="Proteomes" id="UP001143480">
    <property type="component" value="Unassembled WGS sequence"/>
</dbReference>
<dbReference type="InterPro" id="IPR006101">
    <property type="entry name" value="Glyco_hydro_2"/>
</dbReference>
<dbReference type="GO" id="GO:0009341">
    <property type="term" value="C:beta-galactosidase complex"/>
    <property type="evidence" value="ECO:0007669"/>
    <property type="project" value="InterPro"/>
</dbReference>
<dbReference type="InterPro" id="IPR017853">
    <property type="entry name" value="GH"/>
</dbReference>
<dbReference type="InterPro" id="IPR036156">
    <property type="entry name" value="Beta-gal/glucu_dom_sf"/>
</dbReference>
<evidence type="ECO:0000313" key="10">
    <source>
        <dbReference type="EMBL" id="GLL05706.1"/>
    </source>
</evidence>
<dbReference type="Pfam" id="PF16353">
    <property type="entry name" value="LacZ_4"/>
    <property type="match status" value="1"/>
</dbReference>
<comment type="caution">
    <text evidence="10">The sequence shown here is derived from an EMBL/GenBank/DDBJ whole genome shotgun (WGS) entry which is preliminary data.</text>
</comment>
<reference evidence="10" key="2">
    <citation type="submission" date="2023-01" db="EMBL/GenBank/DDBJ databases">
        <authorList>
            <person name="Sun Q."/>
            <person name="Evtushenko L."/>
        </authorList>
    </citation>
    <scope>NUCLEOTIDE SEQUENCE</scope>
    <source>
        <strain evidence="10">VKM Ac-1321</strain>
    </source>
</reference>
<dbReference type="InterPro" id="IPR023232">
    <property type="entry name" value="Glyco_hydro_2_AS"/>
</dbReference>
<dbReference type="InterPro" id="IPR006103">
    <property type="entry name" value="Glyco_hydro_2_cat"/>
</dbReference>
<dbReference type="PRINTS" id="PR00132">
    <property type="entry name" value="GLHYDRLASE2"/>
</dbReference>
<evidence type="ECO:0000256" key="4">
    <source>
        <dbReference type="ARBA" id="ARBA00013303"/>
    </source>
</evidence>
<accession>A0A9W6KSG6</accession>
<dbReference type="InterPro" id="IPR011013">
    <property type="entry name" value="Gal_mutarotase_sf_dom"/>
</dbReference>
<dbReference type="Pfam" id="PF02929">
    <property type="entry name" value="Bgal_small_N"/>
    <property type="match status" value="1"/>
</dbReference>
<dbReference type="Pfam" id="PF02837">
    <property type="entry name" value="Glyco_hydro_2_N"/>
    <property type="match status" value="1"/>
</dbReference>
<comment type="catalytic activity">
    <reaction evidence="1">
        <text>Hydrolysis of terminal non-reducing beta-D-galactose residues in beta-D-galactosides.</text>
        <dbReference type="EC" id="3.2.1.23"/>
    </reaction>
</comment>
<dbReference type="GO" id="GO:0030246">
    <property type="term" value="F:carbohydrate binding"/>
    <property type="evidence" value="ECO:0007669"/>
    <property type="project" value="InterPro"/>
</dbReference>
<reference evidence="10" key="1">
    <citation type="journal article" date="2014" name="Int. J. Syst. Evol. Microbiol.">
        <title>Complete genome sequence of Corynebacterium casei LMG S-19264T (=DSM 44701T), isolated from a smear-ripened cheese.</title>
        <authorList>
            <consortium name="US DOE Joint Genome Institute (JGI-PGF)"/>
            <person name="Walter F."/>
            <person name="Albersmeier A."/>
            <person name="Kalinowski J."/>
            <person name="Ruckert C."/>
        </authorList>
    </citation>
    <scope>NUCLEOTIDE SEQUENCE</scope>
    <source>
        <strain evidence="10">VKM Ac-1321</strain>
    </source>
</reference>
<dbReference type="GO" id="GO:0005990">
    <property type="term" value="P:lactose catabolic process"/>
    <property type="evidence" value="ECO:0007669"/>
    <property type="project" value="TreeGrafter"/>
</dbReference>
<evidence type="ECO:0000256" key="1">
    <source>
        <dbReference type="ARBA" id="ARBA00001412"/>
    </source>
</evidence>
<dbReference type="PROSITE" id="PS00719">
    <property type="entry name" value="GLYCOSYL_HYDROL_F2_1"/>
    <property type="match status" value="1"/>
</dbReference>
<name>A0A9W6KSG6_9ACTN</name>
<keyword evidence="5" id="KW-0378">Hydrolase</keyword>
<dbReference type="InterPro" id="IPR013783">
    <property type="entry name" value="Ig-like_fold"/>
</dbReference>
<dbReference type="Gene3D" id="2.60.40.10">
    <property type="entry name" value="Immunoglobulins"/>
    <property type="match status" value="2"/>
</dbReference>
<organism evidence="10 11">
    <name type="scientific">Dactylosporangium matsuzakiense</name>
    <dbReference type="NCBI Taxonomy" id="53360"/>
    <lineage>
        <taxon>Bacteria</taxon>
        <taxon>Bacillati</taxon>
        <taxon>Actinomycetota</taxon>
        <taxon>Actinomycetes</taxon>
        <taxon>Micromonosporales</taxon>
        <taxon>Micromonosporaceae</taxon>
        <taxon>Dactylosporangium</taxon>
    </lineage>
</organism>
<sequence>MEHLTGSSSDTGQAVGPRGSAGGGFGVPIGTSAPRAAFSTDAPRLSLNGTWRFRLAPTAAEAADGFWAPDFDDSGWAGLPVPSSWPMHGHGRPAYTNVVYPFPVDPPHVPTDNPTGDHRLVFAVPASFGEAASLRFDGVDSCGRVWLNGVELGVTQGSRLPAEFDVTGVLRPGAANVLAVRVHQWSAGSYLEDQDMWWLPGIFRDVTLLARPAGGVGDVFVHAGYEPDGHGRLRVDGPADARVSIPELGLDGLATGAAHDAGPVEPWTAETPRLYDLVVATATETATLRIGFRTVAITGGILTVNGRRIVLRGVNRHEFHPELGRVVPLDVVRAELELMRRHHVNAIRTSHYPPHPAVLDLCDELGFWVVDECDYETHGFEPVGWRGNPSDDPRFTDACVDRMRRMVERDKNHPSVIMWSLGNEAGVGANLGAMAGWARGRDPGRPLHYEGDRSCEHVDVYSRMYASHAEVDAIGRGEHHVPDLPFILCEYAHAMGNGPGGLAEYDELFDRHPRCQGGFVWEWLDHGIRRPQGDYAYGGDFGEPLHDGNFVIDGLVFPDRTPSPGLTELGAVYAPVRLAVEPGAVTVRNRYVFRSLADVTLHWDVSADGVVLQEGVLQPPAVPPGQHAVVEVPPAPDAPADGETWLTVRALDPAGLVLGSGQALLRQAPERQESGRQASELAAPGRPGAAGGAARPGGGVIRLGAGRFEPVHGRLVRLGDLDLRGPVLDVWRAPIDNDRLGPDPVAARWRAAGLHRMTHRLVGLQLDGDALVVATRVAPAATDLGLLTWFRWRPAGDGLELTVRVEPEGDWDLPLPRLGVHLELPDELGDVTWFGAGPGEAYPDSRTAALIGRYSSTVDDLATPYVYPQENGNRADARWLTLTAADGTGLRVEGRPRIDFTARRWSTAALDAARHRADLVPDGRVHLHLDHAHHGLGSAACGPGVLPEYALRAAPTTFALRLLTLA</sequence>
<dbReference type="SMART" id="SM01038">
    <property type="entry name" value="Bgal_small_N"/>
    <property type="match status" value="1"/>
</dbReference>
<dbReference type="SUPFAM" id="SSF49303">
    <property type="entry name" value="beta-Galactosidase/glucuronidase domain"/>
    <property type="match status" value="2"/>
</dbReference>
<evidence type="ECO:0000256" key="5">
    <source>
        <dbReference type="ARBA" id="ARBA00022801"/>
    </source>
</evidence>
<feature type="compositionally biased region" description="Polar residues" evidence="8">
    <location>
        <begin position="1"/>
        <end position="12"/>
    </location>
</feature>
<dbReference type="Pfam" id="PF02836">
    <property type="entry name" value="Glyco_hydro_2_C"/>
    <property type="match status" value="1"/>
</dbReference>
<keyword evidence="11" id="KW-1185">Reference proteome</keyword>
<comment type="similarity">
    <text evidence="2">Belongs to the glycosyl hydrolase 2 family.</text>
</comment>
<dbReference type="InterPro" id="IPR023230">
    <property type="entry name" value="Glyco_hydro_2_CS"/>
</dbReference>
<evidence type="ECO:0000256" key="3">
    <source>
        <dbReference type="ARBA" id="ARBA00012756"/>
    </source>
</evidence>
<dbReference type="SUPFAM" id="SSF51445">
    <property type="entry name" value="(Trans)glycosidases"/>
    <property type="match status" value="1"/>
</dbReference>
<evidence type="ECO:0000313" key="11">
    <source>
        <dbReference type="Proteomes" id="UP001143480"/>
    </source>
</evidence>
<feature type="region of interest" description="Disordered" evidence="8">
    <location>
        <begin position="667"/>
        <end position="695"/>
    </location>
</feature>
<dbReference type="EMBL" id="BSFP01000062">
    <property type="protein sequence ID" value="GLL05706.1"/>
    <property type="molecule type" value="Genomic_DNA"/>
</dbReference>
<dbReference type="RefSeq" id="WP_261964610.1">
    <property type="nucleotide sequence ID" value="NZ_BAAAXA010000001.1"/>
</dbReference>
<dbReference type="InterPro" id="IPR050347">
    <property type="entry name" value="Bact_Beta-galactosidase"/>
</dbReference>
<evidence type="ECO:0000256" key="6">
    <source>
        <dbReference type="ARBA" id="ARBA00023295"/>
    </source>
</evidence>
<dbReference type="AlphaFoldDB" id="A0A9W6KSG6"/>